<feature type="region of interest" description="Disordered" evidence="7">
    <location>
        <begin position="279"/>
        <end position="301"/>
    </location>
</feature>
<dbReference type="InterPro" id="IPR001356">
    <property type="entry name" value="HD"/>
</dbReference>
<feature type="DNA-binding region" description="Homeobox" evidence="5">
    <location>
        <begin position="48"/>
        <end position="107"/>
    </location>
</feature>
<dbReference type="GO" id="GO:0000981">
    <property type="term" value="F:DNA-binding transcription factor activity, RNA polymerase II-specific"/>
    <property type="evidence" value="ECO:0007669"/>
    <property type="project" value="InterPro"/>
</dbReference>
<evidence type="ECO:0000313" key="9">
    <source>
        <dbReference type="EMBL" id="MBA0795217.1"/>
    </source>
</evidence>
<evidence type="ECO:0000256" key="3">
    <source>
        <dbReference type="ARBA" id="ARBA00023155"/>
    </source>
</evidence>
<sequence length="526" mass="59143">MTRLFDENCKSSLMGKMLANSDFVKGHKIMYLVVGEEQTEENKVSLDVNKKRTVKTPAQVMALEKFYKELRFPSDEMKAQIALQVGLTEKQISSWFCHRRLKDKKRDEYVNGRLDHSSGIIQDRGSGLRQDSSGSIKERDYRNIDPREVESGLISSQEFLATDHVYDRRNHQNPYDACMEDTSSESSSSLQDMHFSENRGPYDTKLGQNGTITQINPRTTKNTVYKPSGYLKVKGESENPAILAVKRQLGRYYIEDGPLLATDFDLLPNGAFEFPSSKAVSEPVDVGDHPQQPRSPRISGAMKQPNLNVVNEVNNSKTNSQDPYMVNATFKTMYGLERRNKKSRHQLYKSDFNSFRGQNSSSNIHRSSAENAGTIDCKRSKASSKLAVERMRPDSFINHPGPNVGKLNNEQEKTCLHDNDNRTYKAPKNKIPSKTSNSKRGCIESPGARMAKVEKLGGQRKPKKEYPVGVKTDPTNESRVAKQVNVDFPRPRSPPSMNPTKSYRASMDVPSSFSEDEVADTSSSSG</sequence>
<keyword evidence="2 5" id="KW-0238">DNA-binding</keyword>
<dbReference type="EMBL" id="JABFAD010000004">
    <property type="protein sequence ID" value="MBA0795217.1"/>
    <property type="molecule type" value="Genomic_DNA"/>
</dbReference>
<organism evidence="9 10">
    <name type="scientific">Gossypium harknessii</name>
    <dbReference type="NCBI Taxonomy" id="34285"/>
    <lineage>
        <taxon>Eukaryota</taxon>
        <taxon>Viridiplantae</taxon>
        <taxon>Streptophyta</taxon>
        <taxon>Embryophyta</taxon>
        <taxon>Tracheophyta</taxon>
        <taxon>Spermatophyta</taxon>
        <taxon>Magnoliopsida</taxon>
        <taxon>eudicotyledons</taxon>
        <taxon>Gunneridae</taxon>
        <taxon>Pentapetalae</taxon>
        <taxon>rosids</taxon>
        <taxon>malvids</taxon>
        <taxon>Malvales</taxon>
        <taxon>Malvaceae</taxon>
        <taxon>Malvoideae</taxon>
        <taxon>Gossypium</taxon>
    </lineage>
</organism>
<keyword evidence="4 5" id="KW-0539">Nucleus</keyword>
<evidence type="ECO:0000259" key="8">
    <source>
        <dbReference type="PROSITE" id="PS50071"/>
    </source>
</evidence>
<dbReference type="GO" id="GO:0005634">
    <property type="term" value="C:nucleus"/>
    <property type="evidence" value="ECO:0007669"/>
    <property type="project" value="UniProtKB-SubCell"/>
</dbReference>
<name>A0A7J9GCB8_9ROSI</name>
<dbReference type="Pfam" id="PF00046">
    <property type="entry name" value="Homeodomain"/>
    <property type="match status" value="1"/>
</dbReference>
<evidence type="ECO:0000313" key="10">
    <source>
        <dbReference type="Proteomes" id="UP000593560"/>
    </source>
</evidence>
<evidence type="ECO:0000256" key="5">
    <source>
        <dbReference type="PROSITE-ProRule" id="PRU00108"/>
    </source>
</evidence>
<feature type="compositionally biased region" description="Polar residues" evidence="7">
    <location>
        <begin position="498"/>
        <end position="513"/>
    </location>
</feature>
<dbReference type="PANTHER" id="PTHR47713:SF2">
    <property type="entry name" value="HOMEODOMAIN-LIKE SUPERFAMILY PROTEIN"/>
    <property type="match status" value="1"/>
</dbReference>
<dbReference type="CDD" id="cd00086">
    <property type="entry name" value="homeodomain"/>
    <property type="match status" value="1"/>
</dbReference>
<dbReference type="SMART" id="SM00389">
    <property type="entry name" value="HOX"/>
    <property type="match status" value="1"/>
</dbReference>
<evidence type="ECO:0000256" key="6">
    <source>
        <dbReference type="RuleBase" id="RU000682"/>
    </source>
</evidence>
<evidence type="ECO:0000256" key="1">
    <source>
        <dbReference type="ARBA" id="ARBA00004123"/>
    </source>
</evidence>
<dbReference type="GO" id="GO:0003677">
    <property type="term" value="F:DNA binding"/>
    <property type="evidence" value="ECO:0007669"/>
    <property type="project" value="UniProtKB-UniRule"/>
</dbReference>
<dbReference type="PROSITE" id="PS00027">
    <property type="entry name" value="HOMEOBOX_1"/>
    <property type="match status" value="1"/>
</dbReference>
<reference evidence="9 10" key="1">
    <citation type="journal article" date="2019" name="Genome Biol. Evol.">
        <title>Insights into the evolution of the New World diploid cottons (Gossypium, subgenus Houzingenia) based on genome sequencing.</title>
        <authorList>
            <person name="Grover C.E."/>
            <person name="Arick M.A. 2nd"/>
            <person name="Thrash A."/>
            <person name="Conover J.L."/>
            <person name="Sanders W.S."/>
            <person name="Peterson D.G."/>
            <person name="Frelichowski J.E."/>
            <person name="Scheffler J.A."/>
            <person name="Scheffler B.E."/>
            <person name="Wendel J.F."/>
        </authorList>
    </citation>
    <scope>NUCLEOTIDE SEQUENCE [LARGE SCALE GENOMIC DNA]</scope>
    <source>
        <strain evidence="9">0</strain>
        <tissue evidence="9">Leaf</tissue>
    </source>
</reference>
<comment type="subcellular location">
    <subcellularLocation>
        <location evidence="1 5 6">Nucleus</location>
    </subcellularLocation>
</comment>
<protein>
    <recommendedName>
        <fullName evidence="8">Homeobox domain-containing protein</fullName>
    </recommendedName>
</protein>
<dbReference type="OrthoDB" id="6159439at2759"/>
<dbReference type="PANTHER" id="PTHR47713">
    <property type="entry name" value="HOMEODOMAIN-LIKE SUPERFAMILY PROTEIN"/>
    <property type="match status" value="1"/>
</dbReference>
<comment type="caution">
    <text evidence="9">The sequence shown here is derived from an EMBL/GenBank/DDBJ whole genome shotgun (WGS) entry which is preliminary data.</text>
</comment>
<dbReference type="AlphaFoldDB" id="A0A7J9GCB8"/>
<dbReference type="PROSITE" id="PS50071">
    <property type="entry name" value="HOMEOBOX_2"/>
    <property type="match status" value="1"/>
</dbReference>
<feature type="region of interest" description="Disordered" evidence="7">
    <location>
        <begin position="418"/>
        <end position="526"/>
    </location>
</feature>
<dbReference type="SUPFAM" id="SSF46689">
    <property type="entry name" value="Homeodomain-like"/>
    <property type="match status" value="1"/>
</dbReference>
<keyword evidence="3 5" id="KW-0371">Homeobox</keyword>
<evidence type="ECO:0000256" key="7">
    <source>
        <dbReference type="SAM" id="MobiDB-lite"/>
    </source>
</evidence>
<gene>
    <name evidence="9" type="ORF">Gohar_006111</name>
</gene>
<dbReference type="Proteomes" id="UP000593560">
    <property type="component" value="Unassembled WGS sequence"/>
</dbReference>
<evidence type="ECO:0000256" key="2">
    <source>
        <dbReference type="ARBA" id="ARBA00023125"/>
    </source>
</evidence>
<keyword evidence="10" id="KW-1185">Reference proteome</keyword>
<proteinExistence type="predicted"/>
<accession>A0A7J9GCB8</accession>
<dbReference type="Gene3D" id="1.10.10.60">
    <property type="entry name" value="Homeodomain-like"/>
    <property type="match status" value="1"/>
</dbReference>
<dbReference type="InterPro" id="IPR017970">
    <property type="entry name" value="Homeobox_CS"/>
</dbReference>
<dbReference type="InterPro" id="IPR009057">
    <property type="entry name" value="Homeodomain-like_sf"/>
</dbReference>
<evidence type="ECO:0000256" key="4">
    <source>
        <dbReference type="ARBA" id="ARBA00023242"/>
    </source>
</evidence>
<feature type="domain" description="Homeobox" evidence="8">
    <location>
        <begin position="46"/>
        <end position="106"/>
    </location>
</feature>